<dbReference type="InterPro" id="IPR036236">
    <property type="entry name" value="Znf_C2H2_sf"/>
</dbReference>
<evidence type="ECO:0000313" key="9">
    <source>
        <dbReference type="Proteomes" id="UP001652621"/>
    </source>
</evidence>
<evidence type="ECO:0000256" key="7">
    <source>
        <dbReference type="PROSITE-ProRule" id="PRU00042"/>
    </source>
</evidence>
<feature type="domain" description="C2H2-type" evidence="8">
    <location>
        <begin position="490"/>
        <end position="518"/>
    </location>
</feature>
<dbReference type="SMART" id="SM00355">
    <property type="entry name" value="ZnF_C2H2"/>
    <property type="match status" value="10"/>
</dbReference>
<accession>A0A9J7IEH6</accession>
<dbReference type="RefSeq" id="XP_011296317.2">
    <property type="nucleotide sequence ID" value="XM_011298015.3"/>
</dbReference>
<dbReference type="Proteomes" id="UP001652621">
    <property type="component" value="Unplaced"/>
</dbReference>
<sequence>MNNTTNFYCCTFCAQRSKAVPTKLKYESTDISKGQRVIIAEMVKIFCIDIIQLFLDDNWSICDKCLTQLKSCFEFGQQIKESVILLRKTNEAEEKVQHSTTTIIPNEITGKKLKTNKRERENARPILPKISNATEATPKICKAENNTPRVYRCLECEQTFSSYKHLKAHEKDCSNETKIAGVSICKFCHLCFKDDKTLANHQSLLHNKQQFSCCICKGKFFASKGYLTRHIHDVHSHTHLHYFCGECEEITSMSTDEHIKSHFDEFHSSKADRAIQHEDHETLNEDDMDLEMHEEFLDEFLLAHTNENSFQFSECWEALDLHLPEMLHDNPTDNQNNGKHTDAFFCPKCLERFHKMPILLRHLIETHKLSLLLCQSCKKTFSAIRDYQLHKRTKCIENTEAAFIHCPYCTKEFNSTFNLKQHIRSIHTQFKKHICQLCDKQFATLDHLKKHVLSLHQNERKHECHLCSKRFTQLCHLKQHLAIHTTGKSIQCTQCSEKFWRNIDMRRHQQKRHNFREEISALRKGTELESS</sequence>
<dbReference type="PANTHER" id="PTHR24376:SF216">
    <property type="entry name" value="ZINC FINGER PROTEIN 420-LIKE"/>
    <property type="match status" value="1"/>
</dbReference>
<keyword evidence="5" id="KW-0862">Zinc</keyword>
<dbReference type="PROSITE" id="PS50157">
    <property type="entry name" value="ZINC_FINGER_C2H2_2"/>
    <property type="match status" value="5"/>
</dbReference>
<evidence type="ECO:0000256" key="4">
    <source>
        <dbReference type="ARBA" id="ARBA00022771"/>
    </source>
</evidence>
<dbReference type="SUPFAM" id="SSF57667">
    <property type="entry name" value="beta-beta-alpha zinc fingers"/>
    <property type="match status" value="3"/>
</dbReference>
<dbReference type="SMART" id="SM00868">
    <property type="entry name" value="zf-AD"/>
    <property type="match status" value="1"/>
</dbReference>
<keyword evidence="2" id="KW-0479">Metal-binding</keyword>
<dbReference type="Pfam" id="PF00096">
    <property type="entry name" value="zf-C2H2"/>
    <property type="match status" value="3"/>
</dbReference>
<evidence type="ECO:0000313" key="10">
    <source>
        <dbReference type="RefSeq" id="XP_011296317.2"/>
    </source>
</evidence>
<protein>
    <submittedName>
        <fullName evidence="10">Zinc finger protein 888</fullName>
    </submittedName>
</protein>
<feature type="domain" description="C2H2-type" evidence="8">
    <location>
        <begin position="404"/>
        <end position="432"/>
    </location>
</feature>
<feature type="domain" description="C2H2-type" evidence="8">
    <location>
        <begin position="462"/>
        <end position="489"/>
    </location>
</feature>
<evidence type="ECO:0000256" key="1">
    <source>
        <dbReference type="ARBA" id="ARBA00004123"/>
    </source>
</evidence>
<dbReference type="GeneID" id="101900182"/>
<evidence type="ECO:0000256" key="2">
    <source>
        <dbReference type="ARBA" id="ARBA00022723"/>
    </source>
</evidence>
<dbReference type="InterPro" id="IPR013087">
    <property type="entry name" value="Znf_C2H2_type"/>
</dbReference>
<evidence type="ECO:0000259" key="8">
    <source>
        <dbReference type="PROSITE" id="PS50157"/>
    </source>
</evidence>
<gene>
    <name evidence="10" type="primary">LOC101900182</name>
</gene>
<evidence type="ECO:0000256" key="3">
    <source>
        <dbReference type="ARBA" id="ARBA00022737"/>
    </source>
</evidence>
<comment type="subcellular location">
    <subcellularLocation>
        <location evidence="1">Nucleus</location>
    </subcellularLocation>
</comment>
<proteinExistence type="predicted"/>
<keyword evidence="9" id="KW-1185">Reference proteome</keyword>
<reference evidence="10" key="1">
    <citation type="submission" date="2025-08" db="UniProtKB">
        <authorList>
            <consortium name="RefSeq"/>
        </authorList>
    </citation>
    <scope>IDENTIFICATION</scope>
    <source>
        <strain evidence="10">Aabys</strain>
        <tissue evidence="10">Whole body</tissue>
    </source>
</reference>
<organism evidence="9 10">
    <name type="scientific">Musca domestica</name>
    <name type="common">House fly</name>
    <dbReference type="NCBI Taxonomy" id="7370"/>
    <lineage>
        <taxon>Eukaryota</taxon>
        <taxon>Metazoa</taxon>
        <taxon>Ecdysozoa</taxon>
        <taxon>Arthropoda</taxon>
        <taxon>Hexapoda</taxon>
        <taxon>Insecta</taxon>
        <taxon>Pterygota</taxon>
        <taxon>Neoptera</taxon>
        <taxon>Endopterygota</taxon>
        <taxon>Diptera</taxon>
        <taxon>Brachycera</taxon>
        <taxon>Muscomorpha</taxon>
        <taxon>Muscoidea</taxon>
        <taxon>Muscidae</taxon>
        <taxon>Musca</taxon>
    </lineage>
</organism>
<evidence type="ECO:0000256" key="5">
    <source>
        <dbReference type="ARBA" id="ARBA00022833"/>
    </source>
</evidence>
<dbReference type="VEuPathDB" id="VectorBase:MDOA002490"/>
<dbReference type="InterPro" id="IPR012934">
    <property type="entry name" value="Znf_AD"/>
</dbReference>
<evidence type="ECO:0000256" key="6">
    <source>
        <dbReference type="ARBA" id="ARBA00023242"/>
    </source>
</evidence>
<dbReference type="VEuPathDB" id="VectorBase:MDOMA2_015390"/>
<dbReference type="OrthoDB" id="8922241at2759"/>
<feature type="domain" description="C2H2-type" evidence="8">
    <location>
        <begin position="151"/>
        <end position="178"/>
    </location>
</feature>
<keyword evidence="4 7" id="KW-0863">Zinc-finger</keyword>
<dbReference type="PANTHER" id="PTHR24376">
    <property type="entry name" value="ZINC FINGER PROTEIN"/>
    <property type="match status" value="1"/>
</dbReference>
<keyword evidence="3" id="KW-0677">Repeat</keyword>
<feature type="domain" description="C2H2-type" evidence="8">
    <location>
        <begin position="433"/>
        <end position="461"/>
    </location>
</feature>
<dbReference type="PROSITE" id="PS00028">
    <property type="entry name" value="ZINC_FINGER_C2H2_1"/>
    <property type="match status" value="6"/>
</dbReference>
<dbReference type="Gene3D" id="3.30.160.60">
    <property type="entry name" value="Classic Zinc Finger"/>
    <property type="match status" value="4"/>
</dbReference>
<name>A0A9J7IEH6_MUSDO</name>
<keyword evidence="6" id="KW-0539">Nucleus</keyword>